<evidence type="ECO:0000313" key="2">
    <source>
        <dbReference type="Proteomes" id="UP000803844"/>
    </source>
</evidence>
<dbReference type="GeneID" id="63834776"/>
<comment type="caution">
    <text evidence="1">The sequence shown here is derived from an EMBL/GenBank/DDBJ whole genome shotgun (WGS) entry which is preliminary data.</text>
</comment>
<keyword evidence="2" id="KW-1185">Reference proteome</keyword>
<gene>
    <name evidence="1" type="ORF">M406DRAFT_264250</name>
</gene>
<dbReference type="Proteomes" id="UP000803844">
    <property type="component" value="Unassembled WGS sequence"/>
</dbReference>
<reference evidence="1" key="1">
    <citation type="journal article" date="2020" name="Phytopathology">
        <title>Genome sequence of the chestnut blight fungus Cryphonectria parasitica EP155: A fundamental resource for an archetypical invasive plant pathogen.</title>
        <authorList>
            <person name="Crouch J.A."/>
            <person name="Dawe A."/>
            <person name="Aerts A."/>
            <person name="Barry K."/>
            <person name="Churchill A.C.L."/>
            <person name="Grimwood J."/>
            <person name="Hillman B."/>
            <person name="Milgroom M.G."/>
            <person name="Pangilinan J."/>
            <person name="Smith M."/>
            <person name="Salamov A."/>
            <person name="Schmutz J."/>
            <person name="Yadav J."/>
            <person name="Grigoriev I.V."/>
            <person name="Nuss D."/>
        </authorList>
    </citation>
    <scope>NUCLEOTIDE SEQUENCE</scope>
    <source>
        <strain evidence="1">EP155</strain>
    </source>
</reference>
<name>A0A9P4XXZ3_CRYP1</name>
<protein>
    <submittedName>
        <fullName evidence="1">Uncharacterized protein</fullName>
    </submittedName>
</protein>
<proteinExistence type="predicted"/>
<evidence type="ECO:0000313" key="1">
    <source>
        <dbReference type="EMBL" id="KAF3762852.1"/>
    </source>
</evidence>
<feature type="non-terminal residue" evidence="1">
    <location>
        <position position="1"/>
    </location>
</feature>
<organism evidence="1 2">
    <name type="scientific">Cryphonectria parasitica (strain ATCC 38755 / EP155)</name>
    <dbReference type="NCBI Taxonomy" id="660469"/>
    <lineage>
        <taxon>Eukaryota</taxon>
        <taxon>Fungi</taxon>
        <taxon>Dikarya</taxon>
        <taxon>Ascomycota</taxon>
        <taxon>Pezizomycotina</taxon>
        <taxon>Sordariomycetes</taxon>
        <taxon>Sordariomycetidae</taxon>
        <taxon>Diaporthales</taxon>
        <taxon>Cryphonectriaceae</taxon>
        <taxon>Cryphonectria-Endothia species complex</taxon>
        <taxon>Cryphonectria</taxon>
    </lineage>
</organism>
<accession>A0A9P4XXZ3</accession>
<sequence length="68" mass="7666">AQFTSTATSGAGKAYKMNKPAIYNSNQKTLHGFLTHCRAYFLYHKTQFTKESEKIILAGIRLEKNALI</sequence>
<dbReference type="AlphaFoldDB" id="A0A9P4XXZ3"/>
<dbReference type="EMBL" id="MU032350">
    <property type="protein sequence ID" value="KAF3762852.1"/>
    <property type="molecule type" value="Genomic_DNA"/>
</dbReference>
<dbReference type="RefSeq" id="XP_040773831.1">
    <property type="nucleotide sequence ID" value="XM_040917647.1"/>
</dbReference>